<feature type="region of interest" description="Disordered" evidence="1">
    <location>
        <begin position="1"/>
        <end position="42"/>
    </location>
</feature>
<sequence length="235" mass="25943">MDDTFEVPSSPHSLHSDPEDEPYPTISPSLLSPAPETPDEGLGLFIQADPPLCWSPSPVDDALQFLDIQFDPTISHLDVNEFLALWLLRRCALDGERDVRKCEALLNDRVAAASTALLPDTLAKAGVLDDLQEKCVRKHKLHVVTDLRNEARKDRKRKKQKSKEIGALLDIKMNGNGYSASRMGQAAFVDVRQLVASMTMCRMVGRPLGLWRTASLRQLTSLTVSPLVSVFLGVG</sequence>
<organism evidence="2 3">
    <name type="scientific">Steccherinum ochraceum</name>
    <dbReference type="NCBI Taxonomy" id="92696"/>
    <lineage>
        <taxon>Eukaryota</taxon>
        <taxon>Fungi</taxon>
        <taxon>Dikarya</taxon>
        <taxon>Basidiomycota</taxon>
        <taxon>Agaricomycotina</taxon>
        <taxon>Agaricomycetes</taxon>
        <taxon>Polyporales</taxon>
        <taxon>Steccherinaceae</taxon>
        <taxon>Steccherinum</taxon>
    </lineage>
</organism>
<dbReference type="AlphaFoldDB" id="A0A4R0R5U1"/>
<dbReference type="Proteomes" id="UP000292702">
    <property type="component" value="Unassembled WGS sequence"/>
</dbReference>
<evidence type="ECO:0000313" key="2">
    <source>
        <dbReference type="EMBL" id="TCD60235.1"/>
    </source>
</evidence>
<evidence type="ECO:0000256" key="1">
    <source>
        <dbReference type="SAM" id="MobiDB-lite"/>
    </source>
</evidence>
<accession>A0A4R0R5U1</accession>
<proteinExistence type="predicted"/>
<keyword evidence="3" id="KW-1185">Reference proteome</keyword>
<dbReference type="OrthoDB" id="3256408at2759"/>
<name>A0A4R0R5U1_9APHY</name>
<comment type="caution">
    <text evidence="2">The sequence shown here is derived from an EMBL/GenBank/DDBJ whole genome shotgun (WGS) entry which is preliminary data.</text>
</comment>
<protein>
    <submittedName>
        <fullName evidence="2">Uncharacterized protein</fullName>
    </submittedName>
</protein>
<evidence type="ECO:0000313" key="3">
    <source>
        <dbReference type="Proteomes" id="UP000292702"/>
    </source>
</evidence>
<reference evidence="2 3" key="1">
    <citation type="submission" date="2018-11" db="EMBL/GenBank/DDBJ databases">
        <title>Genome assembly of Steccherinum ochraceum LE-BIN_3174, the white-rot fungus of the Steccherinaceae family (The Residual Polyporoid clade, Polyporales, Basidiomycota).</title>
        <authorList>
            <person name="Fedorova T.V."/>
            <person name="Glazunova O.A."/>
            <person name="Landesman E.O."/>
            <person name="Moiseenko K.V."/>
            <person name="Psurtseva N.V."/>
            <person name="Savinova O.S."/>
            <person name="Shakhova N.V."/>
            <person name="Tyazhelova T.V."/>
            <person name="Vasina D.V."/>
        </authorList>
    </citation>
    <scope>NUCLEOTIDE SEQUENCE [LARGE SCALE GENOMIC DNA]</scope>
    <source>
        <strain evidence="2 3">LE-BIN_3174</strain>
    </source>
</reference>
<dbReference type="EMBL" id="RWJN01000634">
    <property type="protein sequence ID" value="TCD60235.1"/>
    <property type="molecule type" value="Genomic_DNA"/>
</dbReference>
<dbReference type="STRING" id="92696.A0A4R0R5U1"/>
<gene>
    <name evidence="2" type="ORF">EIP91_010523</name>
</gene>